<comment type="caution">
    <text evidence="3">The sequence shown here is derived from an EMBL/GenBank/DDBJ whole genome shotgun (WGS) entry which is preliminary data.</text>
</comment>
<feature type="domain" description="Phage capsid-like C-terminal" evidence="2">
    <location>
        <begin position="1"/>
        <end position="101"/>
    </location>
</feature>
<reference evidence="3 4" key="1">
    <citation type="submission" date="2019-11" db="EMBL/GenBank/DDBJ databases">
        <title>Draft Genome Sequence of Plant Growth-Promoting Rhizosphere-Associated Bacteria.</title>
        <authorList>
            <person name="Vasilyev I.Y."/>
            <person name="Radchenko V."/>
            <person name="Ilnitskaya E.V."/>
        </authorList>
    </citation>
    <scope>NUCLEOTIDE SEQUENCE [LARGE SCALE GENOMIC DNA]</scope>
    <source>
        <strain evidence="3 4">VRA_MhP_f</strain>
    </source>
</reference>
<dbReference type="Pfam" id="PF05065">
    <property type="entry name" value="Phage_capsid"/>
    <property type="match status" value="1"/>
</dbReference>
<dbReference type="InterPro" id="IPR024455">
    <property type="entry name" value="Phage_capsid"/>
</dbReference>
<dbReference type="AlphaFoldDB" id="A0A7X2MTM1"/>
<evidence type="ECO:0000313" key="3">
    <source>
        <dbReference type="EMBL" id="MSE19167.1"/>
    </source>
</evidence>
<accession>A0A7X2MTM1</accession>
<organism evidence="3 4">
    <name type="scientific">Enterobacter agglomerans</name>
    <name type="common">Erwinia herbicola</name>
    <name type="synonym">Pantoea agglomerans</name>
    <dbReference type="NCBI Taxonomy" id="549"/>
    <lineage>
        <taxon>Bacteria</taxon>
        <taxon>Pseudomonadati</taxon>
        <taxon>Pseudomonadota</taxon>
        <taxon>Gammaproteobacteria</taxon>
        <taxon>Enterobacterales</taxon>
        <taxon>Erwiniaceae</taxon>
        <taxon>Pantoea</taxon>
        <taxon>Pantoea agglomerans group</taxon>
    </lineage>
</organism>
<dbReference type="EMBL" id="WKLC01002458">
    <property type="protein sequence ID" value="MSE19167.1"/>
    <property type="molecule type" value="Genomic_DNA"/>
</dbReference>
<dbReference type="InterPro" id="IPR054612">
    <property type="entry name" value="Phage_capsid-like_C"/>
</dbReference>
<evidence type="ECO:0000256" key="1">
    <source>
        <dbReference type="ARBA" id="ARBA00004328"/>
    </source>
</evidence>
<sequence>NDAAEALVEGMTDKNGRPLYRNDGQLADGISGKLLGFNTVVTEGVSLADESVPVFYLGDMKSFHIQDVNGSMEIQKLDQLFALTNKMGYKIYNILDAQLIYSPLEPTMYKWVADGTASKKG</sequence>
<comment type="subcellular location">
    <subcellularLocation>
        <location evidence="1">Virion</location>
    </subcellularLocation>
</comment>
<evidence type="ECO:0000313" key="4">
    <source>
        <dbReference type="Proteomes" id="UP000461948"/>
    </source>
</evidence>
<dbReference type="SUPFAM" id="SSF56563">
    <property type="entry name" value="Major capsid protein gp5"/>
    <property type="match status" value="1"/>
</dbReference>
<evidence type="ECO:0000259" key="2">
    <source>
        <dbReference type="Pfam" id="PF05065"/>
    </source>
</evidence>
<name>A0A7X2MTM1_ENTAG</name>
<protein>
    <submittedName>
        <fullName evidence="3">Phage major capsid protein</fullName>
    </submittedName>
</protein>
<proteinExistence type="predicted"/>
<dbReference type="Proteomes" id="UP000461948">
    <property type="component" value="Unassembled WGS sequence"/>
</dbReference>
<dbReference type="NCBIfam" id="TIGR01554">
    <property type="entry name" value="major_cap_HK97"/>
    <property type="match status" value="1"/>
</dbReference>
<feature type="non-terminal residue" evidence="3">
    <location>
        <position position="1"/>
    </location>
</feature>
<gene>
    <name evidence="3" type="ORF">GKC49_29910</name>
</gene>